<dbReference type="RefSeq" id="WP_112880383.1">
    <property type="nucleotide sequence ID" value="NZ_QLUW01000001.1"/>
</dbReference>
<keyword evidence="5 7" id="KW-1133">Transmembrane helix</keyword>
<keyword evidence="2 7" id="KW-0813">Transport</keyword>
<dbReference type="GO" id="GO:0055085">
    <property type="term" value="P:transmembrane transport"/>
    <property type="evidence" value="ECO:0007669"/>
    <property type="project" value="InterPro"/>
</dbReference>
<evidence type="ECO:0000256" key="3">
    <source>
        <dbReference type="ARBA" id="ARBA00022475"/>
    </source>
</evidence>
<evidence type="ECO:0000256" key="5">
    <source>
        <dbReference type="ARBA" id="ARBA00022989"/>
    </source>
</evidence>
<comment type="similarity">
    <text evidence="7">Belongs to the binding-protein-dependent transport system permease family.</text>
</comment>
<dbReference type="PANTHER" id="PTHR43744">
    <property type="entry name" value="ABC TRANSPORTER PERMEASE PROTEIN MG189-RELATED-RELATED"/>
    <property type="match status" value="1"/>
</dbReference>
<accession>A0A328U373</accession>
<reference evidence="9 10" key="1">
    <citation type="submission" date="2018-06" db="EMBL/GenBank/DDBJ databases">
        <title>Paenibacillus montanisoli sp. nov., isolated from mountain area soil.</title>
        <authorList>
            <person name="Wu M."/>
        </authorList>
    </citation>
    <scope>NUCLEOTIDE SEQUENCE [LARGE SCALE GENOMIC DNA]</scope>
    <source>
        <strain evidence="9 10">RA17</strain>
    </source>
</reference>
<keyword evidence="3" id="KW-1003">Cell membrane</keyword>
<dbReference type="OrthoDB" id="9810086at2"/>
<feature type="transmembrane region" description="Helical" evidence="7">
    <location>
        <begin position="110"/>
        <end position="129"/>
    </location>
</feature>
<dbReference type="EMBL" id="QLUW01000001">
    <property type="protein sequence ID" value="RAP77258.1"/>
    <property type="molecule type" value="Genomic_DNA"/>
</dbReference>
<dbReference type="Proteomes" id="UP000249260">
    <property type="component" value="Unassembled WGS sequence"/>
</dbReference>
<keyword evidence="4 7" id="KW-0812">Transmembrane</keyword>
<feature type="transmembrane region" description="Helical" evidence="7">
    <location>
        <begin position="183"/>
        <end position="205"/>
    </location>
</feature>
<evidence type="ECO:0000313" key="9">
    <source>
        <dbReference type="EMBL" id="RAP77258.1"/>
    </source>
</evidence>
<evidence type="ECO:0000256" key="7">
    <source>
        <dbReference type="RuleBase" id="RU363032"/>
    </source>
</evidence>
<organism evidence="9 10">
    <name type="scientific">Paenibacillus montanisoli</name>
    <dbReference type="NCBI Taxonomy" id="2081970"/>
    <lineage>
        <taxon>Bacteria</taxon>
        <taxon>Bacillati</taxon>
        <taxon>Bacillota</taxon>
        <taxon>Bacilli</taxon>
        <taxon>Bacillales</taxon>
        <taxon>Paenibacillaceae</taxon>
        <taxon>Paenibacillus</taxon>
    </lineage>
</organism>
<dbReference type="Gene3D" id="1.10.3720.10">
    <property type="entry name" value="MetI-like"/>
    <property type="match status" value="1"/>
</dbReference>
<feature type="transmembrane region" description="Helical" evidence="7">
    <location>
        <begin position="141"/>
        <end position="162"/>
    </location>
</feature>
<sequence length="297" mass="33666">MLGKSNLSDKLFDLINYTLLCLIFLVTFYPFWNILVVSLNDATDAVRGGLYLWPRDFTFASYKSIFRNSELLGSINVTVLRTVIGTPLSVLSICMMAYSLSKRELIAWRFFTLFFIFTMYFGGGLIPTYMIIKSLGLIDSFWVYIFPGLIGVFLMILVRTFIEQLPPELEESAKIDGANELEIFARLILPLCVPVLATIALFIGIGHWNSWYDSYIYTYKPELKTLQAVLVKILNQFQTGAMVSEAEQLANSSKRTPVSGESIRMAVTMVATLPIIMVYPFIQRFFVKGMMMGAIKS</sequence>
<feature type="transmembrane region" description="Helical" evidence="7">
    <location>
        <begin position="263"/>
        <end position="282"/>
    </location>
</feature>
<keyword evidence="10" id="KW-1185">Reference proteome</keyword>
<comment type="caution">
    <text evidence="9">The sequence shown here is derived from an EMBL/GenBank/DDBJ whole genome shotgun (WGS) entry which is preliminary data.</text>
</comment>
<dbReference type="CDD" id="cd06261">
    <property type="entry name" value="TM_PBP2"/>
    <property type="match status" value="1"/>
</dbReference>
<evidence type="ECO:0000256" key="2">
    <source>
        <dbReference type="ARBA" id="ARBA00022448"/>
    </source>
</evidence>
<evidence type="ECO:0000256" key="4">
    <source>
        <dbReference type="ARBA" id="ARBA00022692"/>
    </source>
</evidence>
<gene>
    <name evidence="9" type="ORF">DL346_01800</name>
</gene>
<evidence type="ECO:0000256" key="6">
    <source>
        <dbReference type="ARBA" id="ARBA00023136"/>
    </source>
</evidence>
<evidence type="ECO:0000256" key="1">
    <source>
        <dbReference type="ARBA" id="ARBA00004651"/>
    </source>
</evidence>
<feature type="transmembrane region" description="Helical" evidence="7">
    <location>
        <begin position="12"/>
        <end position="32"/>
    </location>
</feature>
<dbReference type="InterPro" id="IPR000515">
    <property type="entry name" value="MetI-like"/>
</dbReference>
<keyword evidence="6 7" id="KW-0472">Membrane</keyword>
<feature type="domain" description="ABC transmembrane type-1" evidence="8">
    <location>
        <begin position="71"/>
        <end position="282"/>
    </location>
</feature>
<dbReference type="AlphaFoldDB" id="A0A328U373"/>
<dbReference type="PROSITE" id="PS50928">
    <property type="entry name" value="ABC_TM1"/>
    <property type="match status" value="1"/>
</dbReference>
<evidence type="ECO:0000313" key="10">
    <source>
        <dbReference type="Proteomes" id="UP000249260"/>
    </source>
</evidence>
<name>A0A328U373_9BACL</name>
<dbReference type="PANTHER" id="PTHR43744:SF9">
    <property type="entry name" value="POLYGALACTURONAN_RHAMNOGALACTURONAN TRANSPORT SYSTEM PERMEASE PROTEIN YTCP"/>
    <property type="match status" value="1"/>
</dbReference>
<dbReference type="GO" id="GO:0005886">
    <property type="term" value="C:plasma membrane"/>
    <property type="evidence" value="ECO:0007669"/>
    <property type="project" value="UniProtKB-SubCell"/>
</dbReference>
<dbReference type="Pfam" id="PF00528">
    <property type="entry name" value="BPD_transp_1"/>
    <property type="match status" value="1"/>
</dbReference>
<evidence type="ECO:0000259" key="8">
    <source>
        <dbReference type="PROSITE" id="PS50928"/>
    </source>
</evidence>
<protein>
    <submittedName>
        <fullName evidence="9">Carbohydrate ABC transporter permease</fullName>
    </submittedName>
</protein>
<dbReference type="SUPFAM" id="SSF161098">
    <property type="entry name" value="MetI-like"/>
    <property type="match status" value="1"/>
</dbReference>
<dbReference type="InterPro" id="IPR035906">
    <property type="entry name" value="MetI-like_sf"/>
</dbReference>
<proteinExistence type="inferred from homology"/>
<comment type="subcellular location">
    <subcellularLocation>
        <location evidence="1 7">Cell membrane</location>
        <topology evidence="1 7">Multi-pass membrane protein</topology>
    </subcellularLocation>
</comment>